<dbReference type="OrthoDB" id="1526598at2759"/>
<dbReference type="Proteomes" id="UP000242188">
    <property type="component" value="Unassembled WGS sequence"/>
</dbReference>
<dbReference type="InterPro" id="IPR035897">
    <property type="entry name" value="Toll_tir_struct_dom_sf"/>
</dbReference>
<dbReference type="SUPFAM" id="SSF52200">
    <property type="entry name" value="Toll/Interleukin receptor TIR domain"/>
    <property type="match status" value="1"/>
</dbReference>
<evidence type="ECO:0000313" key="1">
    <source>
        <dbReference type="EMBL" id="OWF43503.1"/>
    </source>
</evidence>
<organism evidence="1 2">
    <name type="scientific">Mizuhopecten yessoensis</name>
    <name type="common">Japanese scallop</name>
    <name type="synonym">Patinopecten yessoensis</name>
    <dbReference type="NCBI Taxonomy" id="6573"/>
    <lineage>
        <taxon>Eukaryota</taxon>
        <taxon>Metazoa</taxon>
        <taxon>Spiralia</taxon>
        <taxon>Lophotrochozoa</taxon>
        <taxon>Mollusca</taxon>
        <taxon>Bivalvia</taxon>
        <taxon>Autobranchia</taxon>
        <taxon>Pteriomorphia</taxon>
        <taxon>Pectinida</taxon>
        <taxon>Pectinoidea</taxon>
        <taxon>Pectinidae</taxon>
        <taxon>Mizuhopecten</taxon>
    </lineage>
</organism>
<sequence length="64" mass="7299">MARMEGIYSRDGTNVLLLVFYRSVRPKELPLTLMELIDTESYLEYPGDAQGNAVFWDKMAQALA</sequence>
<dbReference type="AlphaFoldDB" id="A0A210Q440"/>
<accession>A0A210Q440</accession>
<protein>
    <submittedName>
        <fullName evidence="1">Uncharacterized protein</fullName>
    </submittedName>
</protein>
<name>A0A210Q440_MIZYE</name>
<comment type="caution">
    <text evidence="1">The sequence shown here is derived from an EMBL/GenBank/DDBJ whole genome shotgun (WGS) entry which is preliminary data.</text>
</comment>
<keyword evidence="2" id="KW-1185">Reference proteome</keyword>
<gene>
    <name evidence="1" type="ORF">KP79_PYT24906</name>
</gene>
<evidence type="ECO:0000313" key="2">
    <source>
        <dbReference type="Proteomes" id="UP000242188"/>
    </source>
</evidence>
<dbReference type="Gene3D" id="3.40.50.10140">
    <property type="entry name" value="Toll/interleukin-1 receptor homology (TIR) domain"/>
    <property type="match status" value="1"/>
</dbReference>
<proteinExistence type="predicted"/>
<dbReference type="EMBL" id="NEDP02005089">
    <property type="protein sequence ID" value="OWF43503.1"/>
    <property type="molecule type" value="Genomic_DNA"/>
</dbReference>
<reference evidence="1 2" key="1">
    <citation type="journal article" date="2017" name="Nat. Ecol. Evol.">
        <title>Scallop genome provides insights into evolution of bilaterian karyotype and development.</title>
        <authorList>
            <person name="Wang S."/>
            <person name="Zhang J."/>
            <person name="Jiao W."/>
            <person name="Li J."/>
            <person name="Xun X."/>
            <person name="Sun Y."/>
            <person name="Guo X."/>
            <person name="Huan P."/>
            <person name="Dong B."/>
            <person name="Zhang L."/>
            <person name="Hu X."/>
            <person name="Sun X."/>
            <person name="Wang J."/>
            <person name="Zhao C."/>
            <person name="Wang Y."/>
            <person name="Wang D."/>
            <person name="Huang X."/>
            <person name="Wang R."/>
            <person name="Lv J."/>
            <person name="Li Y."/>
            <person name="Zhang Z."/>
            <person name="Liu B."/>
            <person name="Lu W."/>
            <person name="Hui Y."/>
            <person name="Liang J."/>
            <person name="Zhou Z."/>
            <person name="Hou R."/>
            <person name="Li X."/>
            <person name="Liu Y."/>
            <person name="Li H."/>
            <person name="Ning X."/>
            <person name="Lin Y."/>
            <person name="Zhao L."/>
            <person name="Xing Q."/>
            <person name="Dou J."/>
            <person name="Li Y."/>
            <person name="Mao J."/>
            <person name="Guo H."/>
            <person name="Dou H."/>
            <person name="Li T."/>
            <person name="Mu C."/>
            <person name="Jiang W."/>
            <person name="Fu Q."/>
            <person name="Fu X."/>
            <person name="Miao Y."/>
            <person name="Liu J."/>
            <person name="Yu Q."/>
            <person name="Li R."/>
            <person name="Liao H."/>
            <person name="Li X."/>
            <person name="Kong Y."/>
            <person name="Jiang Z."/>
            <person name="Chourrout D."/>
            <person name="Li R."/>
            <person name="Bao Z."/>
        </authorList>
    </citation>
    <scope>NUCLEOTIDE SEQUENCE [LARGE SCALE GENOMIC DNA]</scope>
    <source>
        <strain evidence="1 2">PY_sf001</strain>
    </source>
</reference>